<dbReference type="PANTHER" id="PTHR11461:SF375">
    <property type="entry name" value="THYROXINE-BINDING GLOBULIN"/>
    <property type="match status" value="1"/>
</dbReference>
<comment type="subcellular location">
    <subcellularLocation>
        <location evidence="1">Secreted</location>
    </subcellularLocation>
</comment>
<dbReference type="GeneTree" id="ENSGT00940000160877"/>
<dbReference type="PANTHER" id="PTHR11461">
    <property type="entry name" value="SERINE PROTEASE INHIBITOR, SERPIN"/>
    <property type="match status" value="1"/>
</dbReference>
<dbReference type="EMBL" id="AFYH01145465">
    <property type="status" value="NOT_ANNOTATED_CDS"/>
    <property type="molecule type" value="Genomic_DNA"/>
</dbReference>
<reference evidence="13" key="3">
    <citation type="submission" date="2025-09" db="UniProtKB">
        <authorList>
            <consortium name="Ensembl"/>
        </authorList>
    </citation>
    <scope>IDENTIFICATION</scope>
</reference>
<dbReference type="STRING" id="7897.ENSLACP00000002602"/>
<feature type="domain" description="Serpin" evidence="12">
    <location>
        <begin position="70"/>
        <end position="428"/>
    </location>
</feature>
<reference evidence="14" key="1">
    <citation type="submission" date="2011-08" db="EMBL/GenBank/DDBJ databases">
        <title>The draft genome of Latimeria chalumnae.</title>
        <authorList>
            <person name="Di Palma F."/>
            <person name="Alfoldi J."/>
            <person name="Johnson J."/>
            <person name="Berlin A."/>
            <person name="Gnerre S."/>
            <person name="Jaffe D."/>
            <person name="MacCallum I."/>
            <person name="Young S."/>
            <person name="Walker B.J."/>
            <person name="Lander E."/>
            <person name="Lindblad-Toh K."/>
        </authorList>
    </citation>
    <scope>NUCLEOTIDE SEQUENCE [LARGE SCALE GENOMIC DNA]</scope>
    <source>
        <strain evidence="14">Wild caught</strain>
    </source>
</reference>
<keyword evidence="4" id="KW-0732">Signal</keyword>
<dbReference type="SMART" id="SM00093">
    <property type="entry name" value="SERPIN"/>
    <property type="match status" value="1"/>
</dbReference>
<evidence type="ECO:0000256" key="9">
    <source>
        <dbReference type="ARBA" id="ARBA00043177"/>
    </source>
</evidence>
<evidence type="ECO:0000256" key="3">
    <source>
        <dbReference type="ARBA" id="ARBA00022525"/>
    </source>
</evidence>
<reference evidence="13" key="2">
    <citation type="submission" date="2025-08" db="UniProtKB">
        <authorList>
            <consortium name="Ensembl"/>
        </authorList>
    </citation>
    <scope>IDENTIFICATION</scope>
</reference>
<evidence type="ECO:0000256" key="5">
    <source>
        <dbReference type="ARBA" id="ARBA00023180"/>
    </source>
</evidence>
<dbReference type="CDD" id="cd19957">
    <property type="entry name" value="serpinA"/>
    <property type="match status" value="1"/>
</dbReference>
<dbReference type="FunCoup" id="H2ZYY1">
    <property type="interactions" value="268"/>
</dbReference>
<dbReference type="EMBL" id="AFYH01145463">
    <property type="status" value="NOT_ANNOTATED_CDS"/>
    <property type="molecule type" value="Genomic_DNA"/>
</dbReference>
<dbReference type="InterPro" id="IPR023796">
    <property type="entry name" value="Serpin_dom"/>
</dbReference>
<comment type="function">
    <text evidence="6">Major thyroid hormone transport protein in serum.</text>
</comment>
<dbReference type="eggNOG" id="KOG2392">
    <property type="taxonomic scope" value="Eukaryota"/>
</dbReference>
<dbReference type="Pfam" id="PF00079">
    <property type="entry name" value="Serpin"/>
    <property type="match status" value="1"/>
</dbReference>
<keyword evidence="14" id="KW-1185">Reference proteome</keyword>
<evidence type="ECO:0000256" key="4">
    <source>
        <dbReference type="ARBA" id="ARBA00022729"/>
    </source>
</evidence>
<evidence type="ECO:0000256" key="8">
    <source>
        <dbReference type="ARBA" id="ARBA00042967"/>
    </source>
</evidence>
<evidence type="ECO:0000256" key="10">
    <source>
        <dbReference type="RuleBase" id="RU000411"/>
    </source>
</evidence>
<keyword evidence="5" id="KW-0325">Glycoprotein</keyword>
<evidence type="ECO:0000313" key="13">
    <source>
        <dbReference type="Ensembl" id="ENSLACP00000002602.1"/>
    </source>
</evidence>
<evidence type="ECO:0000313" key="14">
    <source>
        <dbReference type="Proteomes" id="UP000008672"/>
    </source>
</evidence>
<evidence type="ECO:0000259" key="12">
    <source>
        <dbReference type="SMART" id="SM00093"/>
    </source>
</evidence>
<dbReference type="GO" id="GO:0004867">
    <property type="term" value="F:serine-type endopeptidase inhibitor activity"/>
    <property type="evidence" value="ECO:0007669"/>
    <property type="project" value="InterPro"/>
</dbReference>
<dbReference type="Gene3D" id="2.30.39.10">
    <property type="entry name" value="Alpha-1-antitrypsin, domain 1"/>
    <property type="match status" value="1"/>
</dbReference>
<dbReference type="FunFam" id="3.30.497.10:FF:000001">
    <property type="entry name" value="Serine protease inhibitor"/>
    <property type="match status" value="1"/>
</dbReference>
<dbReference type="Ensembl" id="ENSLACT00000002623.1">
    <property type="protein sequence ID" value="ENSLACP00000002602.1"/>
    <property type="gene ID" value="ENSLACG00000002328.1"/>
</dbReference>
<keyword evidence="3" id="KW-0964">Secreted</keyword>
<accession>H2ZYY1</accession>
<dbReference type="Gene3D" id="3.30.497.10">
    <property type="entry name" value="Antithrombin, subunit I, domain 2"/>
    <property type="match status" value="1"/>
</dbReference>
<dbReference type="FunFam" id="2.10.310.10:FF:000001">
    <property type="entry name" value="Serpin family A member 1"/>
    <property type="match status" value="1"/>
</dbReference>
<dbReference type="GO" id="GO:0005615">
    <property type="term" value="C:extracellular space"/>
    <property type="evidence" value="ECO:0007669"/>
    <property type="project" value="InterPro"/>
</dbReference>
<evidence type="ECO:0000256" key="11">
    <source>
        <dbReference type="SAM" id="MobiDB-lite"/>
    </source>
</evidence>
<dbReference type="InterPro" id="IPR000215">
    <property type="entry name" value="Serpin_fam"/>
</dbReference>
<sequence length="430" mass="49105">GPHHGHHHSPHHGHHHSPHHGHRHGPHHGHHHSPHHGHHHDHHRHHHDLYNEDEDMLCHKLTPANSDFAIRFYNKVLSCPTRATKNIFFSPISISTALSMLSLGAKSSTLHQLHEGLGFNTTELSEDEIHKAFEHLILMLNKDHNELQINTGNVIYLNEGFEPIQKFIDDAKLYYDAEVSNVDFQKSEETMQKINAHVKNQTHGKIEDLIKDLDNDTIMLLLNYIFFRGEWEKPFSPNATEEGDFFVNNDITVKVPMMTRTSFFEAQYEKNISATILKLPYKGNATMMLILPDEGKMEKVEKTLSHKVLMKWVFNKEHNFITLNLPKFSISASHELKEILMEMGITDVFGDNSDPSGITESPNLKVSKAVHKAILEVGEKGTEAGGTTHVGIIPLSLPGEVHFNRPFLMFIWHRLTRSILFMGKIVNPTE</sequence>
<evidence type="ECO:0000256" key="7">
    <source>
        <dbReference type="ARBA" id="ARBA00039512"/>
    </source>
</evidence>
<dbReference type="InterPro" id="IPR036186">
    <property type="entry name" value="Serpin_sf"/>
</dbReference>
<proteinExistence type="inferred from homology"/>
<dbReference type="OMA" id="GHSSQWE"/>
<dbReference type="Proteomes" id="UP000008672">
    <property type="component" value="Unassembled WGS sequence"/>
</dbReference>
<dbReference type="PROSITE" id="PS00284">
    <property type="entry name" value="SERPIN"/>
    <property type="match status" value="1"/>
</dbReference>
<dbReference type="InterPro" id="IPR023795">
    <property type="entry name" value="Serpin_CS"/>
</dbReference>
<name>H2ZYY1_LATCH</name>
<comment type="similarity">
    <text evidence="2 10">Belongs to the serpin family.</text>
</comment>
<dbReference type="FunFam" id="2.30.39.10:FF:000003">
    <property type="entry name" value="alpha-1-antitrypsin isoform X1"/>
    <property type="match status" value="1"/>
</dbReference>
<evidence type="ECO:0000256" key="6">
    <source>
        <dbReference type="ARBA" id="ARBA00037352"/>
    </source>
</evidence>
<organism evidence="13 14">
    <name type="scientific">Latimeria chalumnae</name>
    <name type="common">Coelacanth</name>
    <dbReference type="NCBI Taxonomy" id="7897"/>
    <lineage>
        <taxon>Eukaryota</taxon>
        <taxon>Metazoa</taxon>
        <taxon>Chordata</taxon>
        <taxon>Craniata</taxon>
        <taxon>Vertebrata</taxon>
        <taxon>Euteleostomi</taxon>
        <taxon>Coelacanthiformes</taxon>
        <taxon>Coelacanthidae</taxon>
        <taxon>Latimeria</taxon>
    </lineage>
</organism>
<dbReference type="SUPFAM" id="SSF56574">
    <property type="entry name" value="Serpins"/>
    <property type="match status" value="1"/>
</dbReference>
<dbReference type="EMBL" id="AFYH01145464">
    <property type="status" value="NOT_ANNOTATED_CDS"/>
    <property type="molecule type" value="Genomic_DNA"/>
</dbReference>
<feature type="region of interest" description="Disordered" evidence="11">
    <location>
        <begin position="1"/>
        <end position="48"/>
    </location>
</feature>
<feature type="compositionally biased region" description="Basic residues" evidence="11">
    <location>
        <begin position="1"/>
        <end position="47"/>
    </location>
</feature>
<evidence type="ECO:0000256" key="1">
    <source>
        <dbReference type="ARBA" id="ARBA00004613"/>
    </source>
</evidence>
<dbReference type="InterPro" id="IPR042178">
    <property type="entry name" value="Serpin_sf_1"/>
</dbReference>
<dbReference type="HOGENOM" id="CLU_023330_2_1_1"/>
<protein>
    <recommendedName>
        <fullName evidence="7">Thyroxine-binding globulin</fullName>
    </recommendedName>
    <alternativeName>
        <fullName evidence="9">Serpin A7</fullName>
    </alternativeName>
    <alternativeName>
        <fullName evidence="8">T4-binding globulin</fullName>
    </alternativeName>
</protein>
<dbReference type="Bgee" id="ENSLACG00000002328">
    <property type="expression patterns" value="Expressed in pharyngeal gill and 2 other cell types or tissues"/>
</dbReference>
<dbReference type="InterPro" id="IPR042185">
    <property type="entry name" value="Serpin_sf_2"/>
</dbReference>
<evidence type="ECO:0000256" key="2">
    <source>
        <dbReference type="ARBA" id="ARBA00009500"/>
    </source>
</evidence>
<dbReference type="InParanoid" id="H2ZYY1"/>
<dbReference type="AlphaFoldDB" id="H2ZYY1"/>
<dbReference type="Gene3D" id="2.10.310.10">
    <property type="entry name" value="Serpins superfamily"/>
    <property type="match status" value="1"/>
</dbReference>